<feature type="non-terminal residue" evidence="2">
    <location>
        <position position="1"/>
    </location>
</feature>
<feature type="compositionally biased region" description="Low complexity" evidence="1">
    <location>
        <begin position="88"/>
        <end position="103"/>
    </location>
</feature>
<accession>A0ABN8HN53</accession>
<gene>
    <name evidence="2" type="ORF">IPOD504_LOCUS1212</name>
</gene>
<evidence type="ECO:0000313" key="3">
    <source>
        <dbReference type="Proteomes" id="UP000837857"/>
    </source>
</evidence>
<reference evidence="2" key="1">
    <citation type="submission" date="2022-03" db="EMBL/GenBank/DDBJ databases">
        <authorList>
            <person name="Martin H S."/>
        </authorList>
    </citation>
    <scope>NUCLEOTIDE SEQUENCE</scope>
</reference>
<evidence type="ECO:0000256" key="1">
    <source>
        <dbReference type="SAM" id="MobiDB-lite"/>
    </source>
</evidence>
<dbReference type="EMBL" id="OW152822">
    <property type="protein sequence ID" value="CAH2037551.1"/>
    <property type="molecule type" value="Genomic_DNA"/>
</dbReference>
<feature type="region of interest" description="Disordered" evidence="1">
    <location>
        <begin position="45"/>
        <end position="137"/>
    </location>
</feature>
<sequence>MSKLRKRCAKVCKKWEVCVDGGPDNERWLEWSARRADARVAIAREAKGAGEGQGANLERSRGPRGRRGARGGAGAPGRRPAPSDPRARAGSASAPAVASKPAPQTDVPPNAPPSATGGAAARLRDSPLRLPARPAPG</sequence>
<dbReference type="Proteomes" id="UP000837857">
    <property type="component" value="Chromosome 10"/>
</dbReference>
<name>A0ABN8HN53_9NEOP</name>
<organism evidence="2 3">
    <name type="scientific">Iphiclides podalirius</name>
    <name type="common">scarce swallowtail</name>
    <dbReference type="NCBI Taxonomy" id="110791"/>
    <lineage>
        <taxon>Eukaryota</taxon>
        <taxon>Metazoa</taxon>
        <taxon>Ecdysozoa</taxon>
        <taxon>Arthropoda</taxon>
        <taxon>Hexapoda</taxon>
        <taxon>Insecta</taxon>
        <taxon>Pterygota</taxon>
        <taxon>Neoptera</taxon>
        <taxon>Endopterygota</taxon>
        <taxon>Lepidoptera</taxon>
        <taxon>Glossata</taxon>
        <taxon>Ditrysia</taxon>
        <taxon>Papilionoidea</taxon>
        <taxon>Papilionidae</taxon>
        <taxon>Papilioninae</taxon>
        <taxon>Iphiclides</taxon>
    </lineage>
</organism>
<proteinExistence type="predicted"/>
<keyword evidence="3" id="KW-1185">Reference proteome</keyword>
<protein>
    <submittedName>
        <fullName evidence="2">Uncharacterized protein</fullName>
    </submittedName>
</protein>
<evidence type="ECO:0000313" key="2">
    <source>
        <dbReference type="EMBL" id="CAH2037551.1"/>
    </source>
</evidence>